<dbReference type="Pfam" id="PF03572">
    <property type="entry name" value="Peptidase_S41"/>
    <property type="match status" value="1"/>
</dbReference>
<dbReference type="NCBIfam" id="TIGR00225">
    <property type="entry name" value="prc"/>
    <property type="match status" value="1"/>
</dbReference>
<keyword evidence="3" id="KW-0378">Hydrolase</keyword>
<evidence type="ECO:0000256" key="1">
    <source>
        <dbReference type="ARBA" id="ARBA00009179"/>
    </source>
</evidence>
<dbReference type="CDD" id="cd07560">
    <property type="entry name" value="Peptidase_S41_CPP"/>
    <property type="match status" value="1"/>
</dbReference>
<evidence type="ECO:0000313" key="7">
    <source>
        <dbReference type="Proteomes" id="UP001172911"/>
    </source>
</evidence>
<dbReference type="SUPFAM" id="SSF55383">
    <property type="entry name" value="Copper amine oxidase, domain N"/>
    <property type="match status" value="1"/>
</dbReference>
<dbReference type="PROSITE" id="PS50106">
    <property type="entry name" value="PDZ"/>
    <property type="match status" value="1"/>
</dbReference>
<evidence type="ECO:0000256" key="4">
    <source>
        <dbReference type="ARBA" id="ARBA00022825"/>
    </source>
</evidence>
<dbReference type="AlphaFoldDB" id="A0AAW7ZB27"/>
<dbReference type="GO" id="GO:0004175">
    <property type="term" value="F:endopeptidase activity"/>
    <property type="evidence" value="ECO:0007669"/>
    <property type="project" value="TreeGrafter"/>
</dbReference>
<dbReference type="CDD" id="cd06782">
    <property type="entry name" value="cpPDZ_CPP-like"/>
    <property type="match status" value="1"/>
</dbReference>
<keyword evidence="7" id="KW-1185">Reference proteome</keyword>
<dbReference type="InterPro" id="IPR029045">
    <property type="entry name" value="ClpP/crotonase-like_dom_sf"/>
</dbReference>
<accession>A0AAW7ZB27</accession>
<protein>
    <submittedName>
        <fullName evidence="6">S41 family peptidase</fullName>
    </submittedName>
</protein>
<sequence>MTWVGPVYAQDNRSIDGATTIGEVLGYITHFHLKETGVDVLVDGSIKGIIEQVGDPYTVYFPPGELDIFSEELNGDFEGVGVELELINQLPTVVRVLEGTPAKHAGMLAGDSIIAVDGKSVLDLPLMEVINELKGKKGTQLNITVRREAEPDFQLSLTRAVINLPTIYQRDLGNGVGYIAIDSFGMETGEEFGNALIQLAEKDLRALIIDLRFNGGGYVDAAMEAASYILGRDVTVFITEDRDKIQDLYKTEFEPVIEEIPVVILINDQSASAAELMAGAFQDYGIATLVGTNSYGKGTVQDIIPLQNGGALKMTTAYYLTPMGRSIDGIGLTPDYFVTTPELQLPIAKTVVQPKDIVVKFYAGENKMVFNEEDLSLQGAIKEQGNIYVPLRIALEALGYQVGWDNGLNGVRVTGKNQQWLIPKGNKDSTINGVIQSLEHELLAKNNTIFISPIDLRNLGIEVFIQDETVILIKKK</sequence>
<dbReference type="InterPro" id="IPR041489">
    <property type="entry name" value="PDZ_6"/>
</dbReference>
<dbReference type="InterPro" id="IPR012854">
    <property type="entry name" value="Cu_amine_oxidase-like_N"/>
</dbReference>
<dbReference type="InterPro" id="IPR004447">
    <property type="entry name" value="Peptidase_S41A"/>
</dbReference>
<dbReference type="GO" id="GO:0008236">
    <property type="term" value="F:serine-type peptidase activity"/>
    <property type="evidence" value="ECO:0007669"/>
    <property type="project" value="UniProtKB-KW"/>
</dbReference>
<dbReference type="PANTHER" id="PTHR32060">
    <property type="entry name" value="TAIL-SPECIFIC PROTEASE"/>
    <property type="match status" value="1"/>
</dbReference>
<dbReference type="GO" id="GO:0030288">
    <property type="term" value="C:outer membrane-bounded periplasmic space"/>
    <property type="evidence" value="ECO:0007669"/>
    <property type="project" value="TreeGrafter"/>
</dbReference>
<evidence type="ECO:0000259" key="5">
    <source>
        <dbReference type="PROSITE" id="PS50106"/>
    </source>
</evidence>
<dbReference type="Pfam" id="PF07833">
    <property type="entry name" value="Cu_amine_oxidN1"/>
    <property type="match status" value="1"/>
</dbReference>
<gene>
    <name evidence="6" type="ORF">P6N53_05670</name>
</gene>
<feature type="domain" description="PDZ" evidence="5">
    <location>
        <begin position="65"/>
        <end position="134"/>
    </location>
</feature>
<dbReference type="EMBL" id="JARPTC010000007">
    <property type="protein sequence ID" value="MDO7786710.1"/>
    <property type="molecule type" value="Genomic_DNA"/>
</dbReference>
<comment type="similarity">
    <text evidence="1">Belongs to the peptidase S41A family.</text>
</comment>
<organism evidence="6 7">
    <name type="scientific">Desulforamulus aquiferis</name>
    <dbReference type="NCBI Taxonomy" id="1397668"/>
    <lineage>
        <taxon>Bacteria</taxon>
        <taxon>Bacillati</taxon>
        <taxon>Bacillota</taxon>
        <taxon>Clostridia</taxon>
        <taxon>Eubacteriales</taxon>
        <taxon>Peptococcaceae</taxon>
        <taxon>Desulforamulus</taxon>
    </lineage>
</organism>
<dbReference type="SUPFAM" id="SSF52096">
    <property type="entry name" value="ClpP/crotonase"/>
    <property type="match status" value="1"/>
</dbReference>
<proteinExistence type="inferred from homology"/>
<dbReference type="SMART" id="SM00228">
    <property type="entry name" value="PDZ"/>
    <property type="match status" value="1"/>
</dbReference>
<keyword evidence="4" id="KW-0720">Serine protease</keyword>
<keyword evidence="2" id="KW-0645">Protease</keyword>
<dbReference type="SMART" id="SM00245">
    <property type="entry name" value="TSPc"/>
    <property type="match status" value="1"/>
</dbReference>
<evidence type="ECO:0000313" key="6">
    <source>
        <dbReference type="EMBL" id="MDO7786710.1"/>
    </source>
</evidence>
<dbReference type="PANTHER" id="PTHR32060:SF30">
    <property type="entry name" value="CARBOXY-TERMINAL PROCESSING PROTEASE CTPA"/>
    <property type="match status" value="1"/>
</dbReference>
<reference evidence="6" key="2">
    <citation type="submission" date="2023-03" db="EMBL/GenBank/DDBJ databases">
        <authorList>
            <person name="Zhang Z."/>
        </authorList>
    </citation>
    <scope>NUCLEOTIDE SEQUENCE</scope>
    <source>
        <strain evidence="6">DSA</strain>
    </source>
</reference>
<dbReference type="Pfam" id="PF17820">
    <property type="entry name" value="PDZ_6"/>
    <property type="match status" value="1"/>
</dbReference>
<dbReference type="Proteomes" id="UP001172911">
    <property type="component" value="Unassembled WGS sequence"/>
</dbReference>
<dbReference type="InterPro" id="IPR005151">
    <property type="entry name" value="Tail-specific_protease"/>
</dbReference>
<dbReference type="SUPFAM" id="SSF50156">
    <property type="entry name" value="PDZ domain-like"/>
    <property type="match status" value="1"/>
</dbReference>
<dbReference type="Gene3D" id="2.30.42.10">
    <property type="match status" value="1"/>
</dbReference>
<name>A0AAW7ZB27_9FIRM</name>
<evidence type="ECO:0000256" key="2">
    <source>
        <dbReference type="ARBA" id="ARBA00022670"/>
    </source>
</evidence>
<dbReference type="GO" id="GO:0007165">
    <property type="term" value="P:signal transduction"/>
    <property type="evidence" value="ECO:0007669"/>
    <property type="project" value="TreeGrafter"/>
</dbReference>
<dbReference type="Gene3D" id="3.30.457.10">
    <property type="entry name" value="Copper amine oxidase-like, N-terminal domain"/>
    <property type="match status" value="1"/>
</dbReference>
<dbReference type="Gene3D" id="3.90.226.10">
    <property type="entry name" value="2-enoyl-CoA Hydratase, Chain A, domain 1"/>
    <property type="match status" value="1"/>
</dbReference>
<dbReference type="Gene3D" id="3.30.750.44">
    <property type="match status" value="1"/>
</dbReference>
<dbReference type="InterPro" id="IPR001478">
    <property type="entry name" value="PDZ"/>
</dbReference>
<evidence type="ECO:0000256" key="3">
    <source>
        <dbReference type="ARBA" id="ARBA00022801"/>
    </source>
</evidence>
<dbReference type="InterPro" id="IPR036582">
    <property type="entry name" value="Mao_N_sf"/>
</dbReference>
<comment type="caution">
    <text evidence="6">The sequence shown here is derived from an EMBL/GenBank/DDBJ whole genome shotgun (WGS) entry which is preliminary data.</text>
</comment>
<reference evidence="6" key="1">
    <citation type="journal article" date="2023" name="J. Hazard. Mater.">
        <title>Anaerobic biodegradation of pyrene and benzo[a]pyrene by a new sulfate-reducing Desulforamulus aquiferis strain DSA.</title>
        <authorList>
            <person name="Zhang Z."/>
            <person name="Sun J."/>
            <person name="Gong X."/>
            <person name="Wang C."/>
            <person name="Wang H."/>
        </authorList>
    </citation>
    <scope>NUCLEOTIDE SEQUENCE</scope>
    <source>
        <strain evidence="6">DSA</strain>
    </source>
</reference>
<dbReference type="InterPro" id="IPR036034">
    <property type="entry name" value="PDZ_sf"/>
</dbReference>
<dbReference type="GO" id="GO:0006508">
    <property type="term" value="P:proteolysis"/>
    <property type="evidence" value="ECO:0007669"/>
    <property type="project" value="UniProtKB-KW"/>
</dbReference>